<dbReference type="Gene3D" id="3.10.180.10">
    <property type="entry name" value="2,3-Dihydroxybiphenyl 1,2-Dioxygenase, domain 1"/>
    <property type="match status" value="1"/>
</dbReference>
<dbReference type="RefSeq" id="WP_220660800.1">
    <property type="nucleotide sequence ID" value="NZ_CP069370.1"/>
</dbReference>
<feature type="domain" description="VOC" evidence="1">
    <location>
        <begin position="11"/>
        <end position="138"/>
    </location>
</feature>
<dbReference type="Pfam" id="PF00903">
    <property type="entry name" value="Glyoxalase"/>
    <property type="match status" value="1"/>
</dbReference>
<keyword evidence="3" id="KW-1185">Reference proteome</keyword>
<dbReference type="EMBL" id="CP069370">
    <property type="protein sequence ID" value="QYZ68577.1"/>
    <property type="molecule type" value="Genomic_DNA"/>
</dbReference>
<dbReference type="KEGG" id="nsm:JO391_12410"/>
<evidence type="ECO:0000259" key="1">
    <source>
        <dbReference type="PROSITE" id="PS51819"/>
    </source>
</evidence>
<reference evidence="2" key="1">
    <citation type="submission" date="2021-02" db="EMBL/GenBank/DDBJ databases">
        <title>Rhodobacter shimadae sp. nov., an aerobic anoxygenic phototrophic bacterium isolated from a hot spring.</title>
        <authorList>
            <person name="Muramatsu S."/>
            <person name="Haruta S."/>
            <person name="Hirose S."/>
            <person name="Hanada S."/>
        </authorList>
    </citation>
    <scope>NUCLEOTIDE SEQUENCE</scope>
    <source>
        <strain evidence="2">N10</strain>
    </source>
</reference>
<evidence type="ECO:0000313" key="3">
    <source>
        <dbReference type="Proteomes" id="UP000826300"/>
    </source>
</evidence>
<sequence length="152" mass="17110">MGTGAPPARWSPLIAEMMVSDYPRAREFWTSVLGFHIAFERPSQKLACLEHPDGAQVMVYERDGDWETGPMEPPYGRGTVVQVFVSDVRSVAARVQAAGLPFYVPLREKWRDWGDRLGGQREFLVQDPDGYLVMVAERIGERPLDQDGNIST</sequence>
<protein>
    <submittedName>
        <fullName evidence="2">VOC family protein</fullName>
    </submittedName>
</protein>
<dbReference type="AlphaFoldDB" id="A0A8G1EAQ2"/>
<gene>
    <name evidence="2" type="ORF">JO391_12410</name>
</gene>
<dbReference type="InterPro" id="IPR037523">
    <property type="entry name" value="VOC_core"/>
</dbReference>
<accession>A0A8G1EAQ2</accession>
<dbReference type="SUPFAM" id="SSF54593">
    <property type="entry name" value="Glyoxalase/Bleomycin resistance protein/Dihydroxybiphenyl dioxygenase"/>
    <property type="match status" value="1"/>
</dbReference>
<dbReference type="InterPro" id="IPR004360">
    <property type="entry name" value="Glyas_Fos-R_dOase_dom"/>
</dbReference>
<dbReference type="InterPro" id="IPR029068">
    <property type="entry name" value="Glyas_Bleomycin-R_OHBP_Dase"/>
</dbReference>
<evidence type="ECO:0000313" key="2">
    <source>
        <dbReference type="EMBL" id="QYZ68577.1"/>
    </source>
</evidence>
<organism evidence="2 3">
    <name type="scientific">Neotabrizicola shimadae</name>
    <dbReference type="NCBI Taxonomy" id="2807096"/>
    <lineage>
        <taxon>Bacteria</taxon>
        <taxon>Pseudomonadati</taxon>
        <taxon>Pseudomonadota</taxon>
        <taxon>Alphaproteobacteria</taxon>
        <taxon>Rhodobacterales</taxon>
        <taxon>Paracoccaceae</taxon>
        <taxon>Neotabrizicola</taxon>
    </lineage>
</organism>
<dbReference type="Proteomes" id="UP000826300">
    <property type="component" value="Chromosome"/>
</dbReference>
<dbReference type="PROSITE" id="PS51819">
    <property type="entry name" value="VOC"/>
    <property type="match status" value="1"/>
</dbReference>
<name>A0A8G1EAQ2_9RHOB</name>
<proteinExistence type="predicted"/>